<sequence>MLWSLIKVVVFVAVAVGLAFGAKYLLETPGEVRFAFGDHEMLLSPLGFVIAICLALIAAYLLLRLIGLLIAVIRFLLGDETAITRYFTRHRQRRGLDALSEAMTALASDDSKSAIKYSAKAERLLARPDITRLMIARSAELGGDRTKARLYYKEMLADPRTRFVAIQGLMRQQLEEGDTATALELAKKAFAIRPEHPAMLRQLFELQSRREDWSGARATLTAATQAKLLPRDVATRRDAVLSLADARALLGRGETERGNEAALQANRLAPTLIPAAALASHVHVEKGAKRKAVKTLTTAWGANPHPDLAAAFAAIEPTETPAMRRKRFDTLIAARPDDMESKLLKSELALADEDFPAARKALGGLAETHPTTRSLAIMAAVERGTGAPDAVVSGWLAKALTASRGPQWTCDKCNHVHGHWMPICENCGAFDTLAWREAAHPEDASLAQSAMLPLIIGAGEKPAEPEVEAKVVDA</sequence>
<dbReference type="Pfam" id="PF14559">
    <property type="entry name" value="TPR_19"/>
    <property type="match status" value="1"/>
</dbReference>
<dbReference type="InterPro" id="IPR010817">
    <property type="entry name" value="HemY_N"/>
</dbReference>
<keyword evidence="2 5" id="KW-0812">Transmembrane</keyword>
<evidence type="ECO:0000256" key="1">
    <source>
        <dbReference type="ARBA" id="ARBA00004370"/>
    </source>
</evidence>
<evidence type="ECO:0000256" key="2">
    <source>
        <dbReference type="ARBA" id="ARBA00022692"/>
    </source>
</evidence>
<feature type="transmembrane region" description="Helical" evidence="5">
    <location>
        <begin position="45"/>
        <end position="77"/>
    </location>
</feature>
<dbReference type="Proteomes" id="UP000249185">
    <property type="component" value="Unassembled WGS sequence"/>
</dbReference>
<evidence type="ECO:0000313" key="8">
    <source>
        <dbReference type="Proteomes" id="UP000249185"/>
    </source>
</evidence>
<dbReference type="Pfam" id="PF07219">
    <property type="entry name" value="HemY_N"/>
    <property type="match status" value="1"/>
</dbReference>
<reference evidence="7 8" key="1">
    <citation type="submission" date="2017-08" db="EMBL/GenBank/DDBJ databases">
        <title>Infants hospitalized years apart are colonized by the same room-sourced microbial strains.</title>
        <authorList>
            <person name="Brooks B."/>
            <person name="Olm M.R."/>
            <person name="Firek B.A."/>
            <person name="Baker R."/>
            <person name="Thomas B.C."/>
            <person name="Morowitz M.J."/>
            <person name="Banfield J.F."/>
        </authorList>
    </citation>
    <scope>NUCLEOTIDE SEQUENCE [LARGE SCALE GENOMIC DNA]</scope>
    <source>
        <strain evidence="7">S2_005_002_R2_34</strain>
    </source>
</reference>
<protein>
    <submittedName>
        <fullName evidence="7">Heme biosynthesis protein HemY</fullName>
    </submittedName>
</protein>
<dbReference type="AlphaFoldDB" id="A0A2W5PPS4"/>
<dbReference type="GO" id="GO:0016020">
    <property type="term" value="C:membrane"/>
    <property type="evidence" value="ECO:0007669"/>
    <property type="project" value="UniProtKB-SubCell"/>
</dbReference>
<feature type="domain" description="HemY N-terminal" evidence="6">
    <location>
        <begin position="30"/>
        <end position="141"/>
    </location>
</feature>
<dbReference type="InterPro" id="IPR016982">
    <property type="entry name" value="Mms48"/>
</dbReference>
<dbReference type="InterPro" id="IPR011990">
    <property type="entry name" value="TPR-like_helical_dom_sf"/>
</dbReference>
<evidence type="ECO:0000256" key="5">
    <source>
        <dbReference type="SAM" id="Phobius"/>
    </source>
</evidence>
<dbReference type="EMBL" id="QFPW01000022">
    <property type="protein sequence ID" value="PZQ46677.1"/>
    <property type="molecule type" value="Genomic_DNA"/>
</dbReference>
<comment type="subcellular location">
    <subcellularLocation>
        <location evidence="1">Membrane</location>
    </subcellularLocation>
</comment>
<organism evidence="7 8">
    <name type="scientific">Rhodovulum sulfidophilum</name>
    <name type="common">Rhodobacter sulfidophilus</name>
    <dbReference type="NCBI Taxonomy" id="35806"/>
    <lineage>
        <taxon>Bacteria</taxon>
        <taxon>Pseudomonadati</taxon>
        <taxon>Pseudomonadota</taxon>
        <taxon>Alphaproteobacteria</taxon>
        <taxon>Rhodobacterales</taxon>
        <taxon>Paracoccaceae</taxon>
        <taxon>Rhodovulum</taxon>
    </lineage>
</organism>
<accession>A0A2W5PPS4</accession>
<dbReference type="Gene3D" id="1.25.40.10">
    <property type="entry name" value="Tetratricopeptide repeat domain"/>
    <property type="match status" value="1"/>
</dbReference>
<dbReference type="PIRSF" id="PIRSF031802">
    <property type="entry name" value="UCP031802"/>
    <property type="match status" value="1"/>
</dbReference>
<comment type="caution">
    <text evidence="7">The sequence shown here is derived from an EMBL/GenBank/DDBJ whole genome shotgun (WGS) entry which is preliminary data.</text>
</comment>
<evidence type="ECO:0000256" key="3">
    <source>
        <dbReference type="ARBA" id="ARBA00022989"/>
    </source>
</evidence>
<evidence type="ECO:0000256" key="4">
    <source>
        <dbReference type="ARBA" id="ARBA00023136"/>
    </source>
</evidence>
<dbReference type="SUPFAM" id="SSF48452">
    <property type="entry name" value="TPR-like"/>
    <property type="match status" value="1"/>
</dbReference>
<name>A0A2W5PPS4_RHOSU</name>
<evidence type="ECO:0000313" key="7">
    <source>
        <dbReference type="EMBL" id="PZQ46677.1"/>
    </source>
</evidence>
<gene>
    <name evidence="7" type="ORF">DI556_19465</name>
</gene>
<proteinExistence type="predicted"/>
<evidence type="ECO:0000259" key="6">
    <source>
        <dbReference type="Pfam" id="PF07219"/>
    </source>
</evidence>
<keyword evidence="3 5" id="KW-1133">Transmembrane helix</keyword>
<keyword evidence="4 5" id="KW-0472">Membrane</keyword>